<protein>
    <submittedName>
        <fullName evidence="2">Xre family transcriptional regulator</fullName>
    </submittedName>
</protein>
<dbReference type="RefSeq" id="WP_245937085.1">
    <property type="nucleotide sequence ID" value="NZ_QJKB01000014.1"/>
</dbReference>
<dbReference type="Pfam" id="PF17765">
    <property type="entry name" value="MLTR_LBD"/>
    <property type="match status" value="1"/>
</dbReference>
<dbReference type="PROSITE" id="PS50943">
    <property type="entry name" value="HTH_CROC1"/>
    <property type="match status" value="1"/>
</dbReference>
<proteinExistence type="predicted"/>
<dbReference type="Proteomes" id="UP000247792">
    <property type="component" value="Unassembled WGS sequence"/>
</dbReference>
<dbReference type="EMBL" id="QJKB01000014">
    <property type="protein sequence ID" value="PXX37858.1"/>
    <property type="molecule type" value="Genomic_DNA"/>
</dbReference>
<name>A0A318J1N7_9BURK</name>
<dbReference type="GO" id="GO:0003677">
    <property type="term" value="F:DNA binding"/>
    <property type="evidence" value="ECO:0007669"/>
    <property type="project" value="InterPro"/>
</dbReference>
<feature type="domain" description="HTH cro/C1-type" evidence="1">
    <location>
        <begin position="21"/>
        <end position="75"/>
    </location>
</feature>
<dbReference type="CDD" id="cd00093">
    <property type="entry name" value="HTH_XRE"/>
    <property type="match status" value="1"/>
</dbReference>
<gene>
    <name evidence="2" type="ORF">DFR42_11417</name>
</gene>
<accession>A0A318J1N7</accession>
<dbReference type="Gene3D" id="1.10.260.40">
    <property type="entry name" value="lambda repressor-like DNA-binding domains"/>
    <property type="match status" value="1"/>
</dbReference>
<evidence type="ECO:0000313" key="2">
    <source>
        <dbReference type="EMBL" id="PXX37858.1"/>
    </source>
</evidence>
<dbReference type="PANTHER" id="PTHR35010">
    <property type="entry name" value="BLL4672 PROTEIN-RELATED"/>
    <property type="match status" value="1"/>
</dbReference>
<dbReference type="InterPro" id="IPR041413">
    <property type="entry name" value="MLTR_LBD"/>
</dbReference>
<dbReference type="InterPro" id="IPR010982">
    <property type="entry name" value="Lambda_DNA-bd_dom_sf"/>
</dbReference>
<evidence type="ECO:0000313" key="3">
    <source>
        <dbReference type="Proteomes" id="UP000247792"/>
    </source>
</evidence>
<dbReference type="InterPro" id="IPR001387">
    <property type="entry name" value="Cro/C1-type_HTH"/>
</dbReference>
<dbReference type="AlphaFoldDB" id="A0A318J1N7"/>
<evidence type="ECO:0000259" key="1">
    <source>
        <dbReference type="PROSITE" id="PS50943"/>
    </source>
</evidence>
<comment type="caution">
    <text evidence="2">The sequence shown here is derived from an EMBL/GenBank/DDBJ whole genome shotgun (WGS) entry which is preliminary data.</text>
</comment>
<dbReference type="Pfam" id="PF01381">
    <property type="entry name" value="HTH_3"/>
    <property type="match status" value="1"/>
</dbReference>
<reference evidence="2 3" key="1">
    <citation type="submission" date="2018-05" db="EMBL/GenBank/DDBJ databases">
        <title>Genomic Encyclopedia of Type Strains, Phase IV (KMG-IV): sequencing the most valuable type-strain genomes for metagenomic binning, comparative biology and taxonomic classification.</title>
        <authorList>
            <person name="Goeker M."/>
        </authorList>
    </citation>
    <scope>NUCLEOTIDE SEQUENCE [LARGE SCALE GENOMIC DNA]</scope>
    <source>
        <strain evidence="2 3">DSM 19792</strain>
    </source>
</reference>
<keyword evidence="3" id="KW-1185">Reference proteome</keyword>
<dbReference type="Gene3D" id="3.30.450.180">
    <property type="match status" value="1"/>
</dbReference>
<organism evidence="2 3">
    <name type="scientific">Undibacterium pigrum</name>
    <dbReference type="NCBI Taxonomy" id="401470"/>
    <lineage>
        <taxon>Bacteria</taxon>
        <taxon>Pseudomonadati</taxon>
        <taxon>Pseudomonadota</taxon>
        <taxon>Betaproteobacteria</taxon>
        <taxon>Burkholderiales</taxon>
        <taxon>Oxalobacteraceae</taxon>
        <taxon>Undibacterium</taxon>
    </lineage>
</organism>
<dbReference type="SUPFAM" id="SSF47413">
    <property type="entry name" value="lambda repressor-like DNA-binding domains"/>
    <property type="match status" value="1"/>
</dbReference>
<dbReference type="SMART" id="SM00530">
    <property type="entry name" value="HTH_XRE"/>
    <property type="match status" value="1"/>
</dbReference>
<sequence>MSHLISVTDKAAADTSVGTLIREWRTQRKLSQMELALDIDISPRHLSFVETGRSKPSAELLMNIASQLDVPLRARNTWLLAAGYAPRYSEQGLDTARMAQAKAAVQRLLDTHDPYPGVALDRHWNVVLHNRAAEKLMGLLPPELLTPEINIFRASLHPQGFAAYTKNFSEWGSYLLQVLQRLMLSGRDEDIVALVEEVHAYPNVIALKQQTPLTQTTEPSLLIPCVMELYGQELSLFTTLTTFGSPRDITLHELCVELFYPADTQTEVFLKAMGG</sequence>
<dbReference type="PANTHER" id="PTHR35010:SF4">
    <property type="entry name" value="BLL5781 PROTEIN"/>
    <property type="match status" value="1"/>
</dbReference>